<reference evidence="2" key="1">
    <citation type="submission" date="2018-12" db="EMBL/GenBank/DDBJ databases">
        <title>Tengunoibacter tsumagoiensis gen. nov., sp. nov., Dictyobacter kobayashii sp. nov., D. alpinus sp. nov., and D. joshuensis sp. nov. and description of Dictyobacteraceae fam. nov. within the order Ktedonobacterales isolated from Tengu-no-mugimeshi.</title>
        <authorList>
            <person name="Wang C.M."/>
            <person name="Zheng Y."/>
            <person name="Sakai Y."/>
            <person name="Toyoda A."/>
            <person name="Minakuchi Y."/>
            <person name="Abe K."/>
            <person name="Yokota A."/>
            <person name="Yabe S."/>
        </authorList>
    </citation>
    <scope>NUCLEOTIDE SEQUENCE [LARGE SCALE GENOMIC DNA]</scope>
    <source>
        <strain evidence="2">Uno16</strain>
    </source>
</reference>
<comment type="caution">
    <text evidence="1">The sequence shown here is derived from an EMBL/GenBank/DDBJ whole genome shotgun (WGS) entry which is preliminary data.</text>
</comment>
<protein>
    <submittedName>
        <fullName evidence="1">Uncharacterized protein</fullName>
    </submittedName>
</protein>
<dbReference type="Proteomes" id="UP000287171">
    <property type="component" value="Unassembled WGS sequence"/>
</dbReference>
<proteinExistence type="predicted"/>
<keyword evidence="2" id="KW-1185">Reference proteome</keyword>
<organism evidence="1 2">
    <name type="scientific">Dictyobacter alpinus</name>
    <dbReference type="NCBI Taxonomy" id="2014873"/>
    <lineage>
        <taxon>Bacteria</taxon>
        <taxon>Bacillati</taxon>
        <taxon>Chloroflexota</taxon>
        <taxon>Ktedonobacteria</taxon>
        <taxon>Ktedonobacterales</taxon>
        <taxon>Dictyobacteraceae</taxon>
        <taxon>Dictyobacter</taxon>
    </lineage>
</organism>
<accession>A0A402BBZ2</accession>
<gene>
    <name evidence="1" type="ORF">KDA_43870</name>
</gene>
<evidence type="ECO:0000313" key="1">
    <source>
        <dbReference type="EMBL" id="GCE28903.1"/>
    </source>
</evidence>
<name>A0A402BBZ2_9CHLR</name>
<dbReference type="EMBL" id="BIFT01000001">
    <property type="protein sequence ID" value="GCE28903.1"/>
    <property type="molecule type" value="Genomic_DNA"/>
</dbReference>
<sequence length="194" mass="21902">MDVVNQELAQVVKDTLQEITKDVVQGTAALNRQPFVVSHHVEVALADDVATLKASQIQETTLATTARALFNIWKERRHNEFLSKGENVAMLIEEIIRMGRDGHLQSEATTKSSYTHEQREQVIANVQFLANFYVVDTSTLTYHDQNRTIAFNGPYLHVSVVNKVPANEIVGFYIQLAPWVSTYRAALQQETSKM</sequence>
<evidence type="ECO:0000313" key="2">
    <source>
        <dbReference type="Proteomes" id="UP000287171"/>
    </source>
</evidence>
<dbReference type="AlphaFoldDB" id="A0A402BBZ2"/>
<dbReference type="RefSeq" id="WP_126629072.1">
    <property type="nucleotide sequence ID" value="NZ_BIFT01000001.1"/>
</dbReference>